<gene>
    <name evidence="2" type="ORF">DMC30DRAFT_390135</name>
</gene>
<sequence length="385" mass="41217">MPPEHDCRLAPVLPLATRCVSQATLASDCATCSRSIHRSTLSSACSFAGPHTLMADAPALARPGKMSSFATKGQRDTATAPLLGACPTMRGPKGDERDRGERQAAKRRRGVLGTVLVTATDAAVDVAMLASTVGYSAWRQWTRPGFSRPSLFSSSPQARPATAQSRPIQPPSTMLGGAGRRRRDRVSRSKATTTTTSFQDDPVMRVLTERMKSFDPDGLKALQRGSPQIRAVPPRSAQGTLESRLIRPLPPAKVPSTSFTFSLPTTTTAAIPLTSPIFAWASRSMPATSLTRTPSPLCAFNTPSRAEFPSPPLLQPSDMSGCCSGRDAGATKPARKVLRTVRRAQRRLSGRAARHRSSGSAPWTCLCGKPLFLKHSLSPRHAMPV</sequence>
<evidence type="ECO:0000313" key="2">
    <source>
        <dbReference type="EMBL" id="TNY23170.1"/>
    </source>
</evidence>
<protein>
    <submittedName>
        <fullName evidence="2">Uncharacterized protein</fullName>
    </submittedName>
</protein>
<keyword evidence="3" id="KW-1185">Reference proteome</keyword>
<accession>A0A5C5G211</accession>
<proteinExistence type="predicted"/>
<name>A0A5C5G211_9BASI</name>
<evidence type="ECO:0000313" key="3">
    <source>
        <dbReference type="Proteomes" id="UP000311382"/>
    </source>
</evidence>
<feature type="compositionally biased region" description="Polar residues" evidence="1">
    <location>
        <begin position="190"/>
        <end position="199"/>
    </location>
</feature>
<dbReference type="AlphaFoldDB" id="A0A5C5G211"/>
<dbReference type="Proteomes" id="UP000311382">
    <property type="component" value="Unassembled WGS sequence"/>
</dbReference>
<feature type="compositionally biased region" description="Polar residues" evidence="1">
    <location>
        <begin position="150"/>
        <end position="167"/>
    </location>
</feature>
<organism evidence="2 3">
    <name type="scientific">Rhodotorula diobovata</name>
    <dbReference type="NCBI Taxonomy" id="5288"/>
    <lineage>
        <taxon>Eukaryota</taxon>
        <taxon>Fungi</taxon>
        <taxon>Dikarya</taxon>
        <taxon>Basidiomycota</taxon>
        <taxon>Pucciniomycotina</taxon>
        <taxon>Microbotryomycetes</taxon>
        <taxon>Sporidiobolales</taxon>
        <taxon>Sporidiobolaceae</taxon>
        <taxon>Rhodotorula</taxon>
    </lineage>
</organism>
<feature type="region of interest" description="Disordered" evidence="1">
    <location>
        <begin position="149"/>
        <end position="202"/>
    </location>
</feature>
<dbReference type="EMBL" id="SOZI01000014">
    <property type="protein sequence ID" value="TNY23170.1"/>
    <property type="molecule type" value="Genomic_DNA"/>
</dbReference>
<comment type="caution">
    <text evidence="2">The sequence shown here is derived from an EMBL/GenBank/DDBJ whole genome shotgun (WGS) entry which is preliminary data.</text>
</comment>
<reference evidence="2 3" key="1">
    <citation type="submission" date="2019-03" db="EMBL/GenBank/DDBJ databases">
        <title>Rhodosporidium diobovatum UCD-FST 08-225 genome sequencing, assembly, and annotation.</title>
        <authorList>
            <person name="Fakankun I.U."/>
            <person name="Fristensky B."/>
            <person name="Levin D.B."/>
        </authorList>
    </citation>
    <scope>NUCLEOTIDE SEQUENCE [LARGE SCALE GENOMIC DNA]</scope>
    <source>
        <strain evidence="2 3">UCD-FST 08-225</strain>
    </source>
</reference>
<evidence type="ECO:0000256" key="1">
    <source>
        <dbReference type="SAM" id="MobiDB-lite"/>
    </source>
</evidence>
<feature type="region of interest" description="Disordered" evidence="1">
    <location>
        <begin position="82"/>
        <end position="107"/>
    </location>
</feature>
<feature type="compositionally biased region" description="Basic and acidic residues" evidence="1">
    <location>
        <begin position="92"/>
        <end position="104"/>
    </location>
</feature>